<organism evidence="4 5">
    <name type="scientific">Salmo salar</name>
    <name type="common">Atlantic salmon</name>
    <dbReference type="NCBI Taxonomy" id="8030"/>
    <lineage>
        <taxon>Eukaryota</taxon>
        <taxon>Metazoa</taxon>
        <taxon>Chordata</taxon>
        <taxon>Craniata</taxon>
        <taxon>Vertebrata</taxon>
        <taxon>Euteleostomi</taxon>
        <taxon>Actinopterygii</taxon>
        <taxon>Neopterygii</taxon>
        <taxon>Teleostei</taxon>
        <taxon>Protacanthopterygii</taxon>
        <taxon>Salmoniformes</taxon>
        <taxon>Salmonidae</taxon>
        <taxon>Salmoninae</taxon>
        <taxon>Salmo</taxon>
    </lineage>
</organism>
<keyword evidence="2" id="KW-0964">Secreted</keyword>
<evidence type="ECO:0000256" key="2">
    <source>
        <dbReference type="ARBA" id="ARBA00022525"/>
    </source>
</evidence>
<comment type="subcellular location">
    <subcellularLocation>
        <location evidence="1">Secreted</location>
    </subcellularLocation>
</comment>
<keyword evidence="4" id="KW-1185">Reference proteome</keyword>
<dbReference type="RefSeq" id="XP_014035011.1">
    <property type="nucleotide sequence ID" value="XM_014179536.2"/>
</dbReference>
<dbReference type="PANTHER" id="PTHR20914">
    <property type="entry name" value="LY6/PLAUR DOMAIN-CONTAINING PROTEIN 8"/>
    <property type="match status" value="1"/>
</dbReference>
<evidence type="ECO:0000313" key="4">
    <source>
        <dbReference type="Proteomes" id="UP001652741"/>
    </source>
</evidence>
<dbReference type="GO" id="GO:0005576">
    <property type="term" value="C:extracellular region"/>
    <property type="evidence" value="ECO:0007669"/>
    <property type="project" value="UniProtKB-SubCell"/>
</dbReference>
<evidence type="ECO:0000256" key="1">
    <source>
        <dbReference type="ARBA" id="ARBA00004613"/>
    </source>
</evidence>
<dbReference type="Proteomes" id="UP001652741">
    <property type="component" value="Chromosome ssa28"/>
</dbReference>
<dbReference type="InterPro" id="IPR045860">
    <property type="entry name" value="Snake_toxin-like_sf"/>
</dbReference>
<dbReference type="GeneID" id="106589487"/>
<dbReference type="AlphaFoldDB" id="A0A1S3Q511"/>
<dbReference type="KEGG" id="sasa:106589487"/>
<name>A0A1S3Q511_SALSA</name>
<evidence type="ECO:0000313" key="5">
    <source>
        <dbReference type="RefSeq" id="XP_014035011.1"/>
    </source>
</evidence>
<gene>
    <name evidence="5" type="primary">LOC106589487</name>
</gene>
<feature type="signal peptide" evidence="3">
    <location>
        <begin position="1"/>
        <end position="19"/>
    </location>
</feature>
<dbReference type="Gene3D" id="2.10.60.10">
    <property type="entry name" value="CD59"/>
    <property type="match status" value="1"/>
</dbReference>
<evidence type="ECO:0008006" key="6">
    <source>
        <dbReference type="Google" id="ProtNLM"/>
    </source>
</evidence>
<evidence type="ECO:0000256" key="3">
    <source>
        <dbReference type="SAM" id="SignalP"/>
    </source>
</evidence>
<dbReference type="InterPro" id="IPR050918">
    <property type="entry name" value="CNF-like_PLA2_Inhibitor"/>
</dbReference>
<protein>
    <recommendedName>
        <fullName evidence="6">Urokinase plasminogen activator surface receptor-like</fullName>
    </recommendedName>
</protein>
<reference evidence="5" key="1">
    <citation type="submission" date="2025-08" db="UniProtKB">
        <authorList>
            <consortium name="RefSeq"/>
        </authorList>
    </citation>
    <scope>IDENTIFICATION</scope>
</reference>
<accession>A0A1S3Q511</accession>
<sequence>MKLILAISCTFTLFYTADMLSCYTCEPEDENCRTTVLKNCVRAVCSTLTRIEYPSDSIRVSKGCTYVAETCYFMDKVTELSLNNGYLHASQSSFCCNTTGCNIDTLPALSDKPNQLQCHTWVNGTYEVLQCVGIEDHCFKYKQPTPDGGKDTIYGGCASSDSCLWSEMPNQTNLNCCKGSLCNKAMGMSLSSLPLLLGLLIISLV</sequence>
<proteinExistence type="predicted"/>
<dbReference type="SUPFAM" id="SSF57302">
    <property type="entry name" value="Snake toxin-like"/>
    <property type="match status" value="2"/>
</dbReference>
<dbReference type="PANTHER" id="PTHR20914:SF9">
    <property type="entry name" value="COILED, ISOFORM A"/>
    <property type="match status" value="1"/>
</dbReference>
<feature type="chain" id="PRO_5010211924" description="Urokinase plasminogen activator surface receptor-like" evidence="3">
    <location>
        <begin position="20"/>
        <end position="205"/>
    </location>
</feature>
<keyword evidence="3" id="KW-0732">Signal</keyword>